<feature type="transmembrane region" description="Helical" evidence="6">
    <location>
        <begin position="67"/>
        <end position="85"/>
    </location>
</feature>
<comment type="similarity">
    <text evidence="2">Belongs to the PA-phosphatase related phosphoesterase family.</text>
</comment>
<feature type="transmembrane region" description="Helical" evidence="6">
    <location>
        <begin position="143"/>
        <end position="162"/>
    </location>
</feature>
<dbReference type="SMART" id="SM00014">
    <property type="entry name" value="acidPPc"/>
    <property type="match status" value="1"/>
</dbReference>
<dbReference type="AlphaFoldDB" id="A0A1Y2HT79"/>
<dbReference type="Pfam" id="PF01569">
    <property type="entry name" value="PAP2"/>
    <property type="match status" value="1"/>
</dbReference>
<dbReference type="EMBL" id="MCFL01000011">
    <property type="protein sequence ID" value="ORZ37807.1"/>
    <property type="molecule type" value="Genomic_DNA"/>
</dbReference>
<dbReference type="Proteomes" id="UP000193411">
    <property type="component" value="Unassembled WGS sequence"/>
</dbReference>
<evidence type="ECO:0000256" key="1">
    <source>
        <dbReference type="ARBA" id="ARBA00004141"/>
    </source>
</evidence>
<keyword evidence="9" id="KW-1185">Reference proteome</keyword>
<gene>
    <name evidence="8" type="ORF">BCR44DRAFT_1429970</name>
</gene>
<feature type="transmembrane region" description="Helical" evidence="6">
    <location>
        <begin position="198"/>
        <end position="214"/>
    </location>
</feature>
<dbReference type="InterPro" id="IPR043216">
    <property type="entry name" value="PAP-like"/>
</dbReference>
<dbReference type="PANTHER" id="PTHR10165:SF35">
    <property type="entry name" value="RE23632P"/>
    <property type="match status" value="1"/>
</dbReference>
<dbReference type="PANTHER" id="PTHR10165">
    <property type="entry name" value="LIPID PHOSPHATE PHOSPHATASE"/>
    <property type="match status" value="1"/>
</dbReference>
<dbReference type="STRING" id="765915.A0A1Y2HT79"/>
<organism evidence="8 9">
    <name type="scientific">Catenaria anguillulae PL171</name>
    <dbReference type="NCBI Taxonomy" id="765915"/>
    <lineage>
        <taxon>Eukaryota</taxon>
        <taxon>Fungi</taxon>
        <taxon>Fungi incertae sedis</taxon>
        <taxon>Blastocladiomycota</taxon>
        <taxon>Blastocladiomycetes</taxon>
        <taxon>Blastocladiales</taxon>
        <taxon>Catenariaceae</taxon>
        <taxon>Catenaria</taxon>
    </lineage>
</organism>
<dbReference type="SUPFAM" id="SSF48317">
    <property type="entry name" value="Acid phosphatase/Vanadium-dependent haloperoxidase"/>
    <property type="match status" value="1"/>
</dbReference>
<keyword evidence="3 6" id="KW-0812">Transmembrane</keyword>
<evidence type="ECO:0000313" key="9">
    <source>
        <dbReference type="Proteomes" id="UP000193411"/>
    </source>
</evidence>
<accession>A0A1Y2HT79</accession>
<evidence type="ECO:0000256" key="2">
    <source>
        <dbReference type="ARBA" id="ARBA00008816"/>
    </source>
</evidence>
<proteinExistence type="inferred from homology"/>
<comment type="subcellular location">
    <subcellularLocation>
        <location evidence="1">Membrane</location>
        <topology evidence="1">Multi-pass membrane protein</topology>
    </subcellularLocation>
</comment>
<evidence type="ECO:0000256" key="6">
    <source>
        <dbReference type="SAM" id="Phobius"/>
    </source>
</evidence>
<dbReference type="OrthoDB" id="10030083at2759"/>
<evidence type="ECO:0000256" key="5">
    <source>
        <dbReference type="ARBA" id="ARBA00023136"/>
    </source>
</evidence>
<evidence type="ECO:0000256" key="4">
    <source>
        <dbReference type="ARBA" id="ARBA00022989"/>
    </source>
</evidence>
<keyword evidence="5 6" id="KW-0472">Membrane</keyword>
<feature type="transmembrane region" description="Helical" evidence="6">
    <location>
        <begin position="21"/>
        <end position="39"/>
    </location>
</feature>
<keyword evidence="4 6" id="KW-1133">Transmembrane helix</keyword>
<evidence type="ECO:0000259" key="7">
    <source>
        <dbReference type="SMART" id="SM00014"/>
    </source>
</evidence>
<feature type="domain" description="Phosphatidic acid phosphatase type 2/haloperoxidase" evidence="7">
    <location>
        <begin position="78"/>
        <end position="214"/>
    </location>
</feature>
<dbReference type="Gene3D" id="1.20.144.10">
    <property type="entry name" value="Phosphatidic acid phosphatase type 2/haloperoxidase"/>
    <property type="match status" value="1"/>
</dbReference>
<reference evidence="8 9" key="1">
    <citation type="submission" date="2016-07" db="EMBL/GenBank/DDBJ databases">
        <title>Pervasive Adenine N6-methylation of Active Genes in Fungi.</title>
        <authorList>
            <consortium name="DOE Joint Genome Institute"/>
            <person name="Mondo S.J."/>
            <person name="Dannebaum R.O."/>
            <person name="Kuo R.C."/>
            <person name="Labutti K."/>
            <person name="Haridas S."/>
            <person name="Kuo A."/>
            <person name="Salamov A."/>
            <person name="Ahrendt S.R."/>
            <person name="Lipzen A."/>
            <person name="Sullivan W."/>
            <person name="Andreopoulos W.B."/>
            <person name="Clum A."/>
            <person name="Lindquist E."/>
            <person name="Daum C."/>
            <person name="Ramamoorthy G.K."/>
            <person name="Gryganskyi A."/>
            <person name="Culley D."/>
            <person name="Magnuson J.K."/>
            <person name="James T.Y."/>
            <person name="O'Malley M.A."/>
            <person name="Stajich J.E."/>
            <person name="Spatafora J.W."/>
            <person name="Visel A."/>
            <person name="Grigoriev I.V."/>
        </authorList>
    </citation>
    <scope>NUCLEOTIDE SEQUENCE [LARGE SCALE GENOMIC DNA]</scope>
    <source>
        <strain evidence="8 9">PL171</strain>
    </source>
</reference>
<comment type="caution">
    <text evidence="8">The sequence shown here is derived from an EMBL/GenBank/DDBJ whole genome shotgun (WGS) entry which is preliminary data.</text>
</comment>
<evidence type="ECO:0000256" key="3">
    <source>
        <dbReference type="ARBA" id="ARBA00022692"/>
    </source>
</evidence>
<protein>
    <recommendedName>
        <fullName evidence="7">Phosphatidic acid phosphatase type 2/haloperoxidase domain-containing protein</fullName>
    </recommendedName>
</protein>
<dbReference type="GO" id="GO:0006644">
    <property type="term" value="P:phospholipid metabolic process"/>
    <property type="evidence" value="ECO:0007669"/>
    <property type="project" value="InterPro"/>
</dbReference>
<evidence type="ECO:0000313" key="8">
    <source>
        <dbReference type="EMBL" id="ORZ37807.1"/>
    </source>
</evidence>
<name>A0A1Y2HT79_9FUNG</name>
<feature type="transmembrane region" description="Helical" evidence="6">
    <location>
        <begin position="168"/>
        <end position="186"/>
    </location>
</feature>
<dbReference type="InterPro" id="IPR000326">
    <property type="entry name" value="PAP2/HPO"/>
</dbReference>
<sequence length="256" mass="28406">MPDLRSLFFSIQPAKALQDGVGLLPLLLLSLALIFSRLISPFQRLFNPLDPTIAFPHADPDTVSNPALVAISTIYPGVVLVAWAWKCKFSLRQGVIIGRLRPDFLDRCKPVQDASVVGGWRCTGEKKLVDGGRVSFPSGTHPVLTFSGGFFLVLFLYHTLTPHLRRNAWLRTALILLMVPALLTTVSRLTDYRHHPEDVIAGALLGMVLSWYWYRTYFTTPSHCHASRAGPLGAPVLDVEERSEVPQTHASRDSVL</sequence>
<dbReference type="InterPro" id="IPR036938">
    <property type="entry name" value="PAP2/HPO_sf"/>
</dbReference>
<dbReference type="GO" id="GO:0046839">
    <property type="term" value="P:phospholipid dephosphorylation"/>
    <property type="evidence" value="ECO:0007669"/>
    <property type="project" value="TreeGrafter"/>
</dbReference>
<dbReference type="GO" id="GO:0008195">
    <property type="term" value="F:phosphatidate phosphatase activity"/>
    <property type="evidence" value="ECO:0007669"/>
    <property type="project" value="TreeGrafter"/>
</dbReference>
<dbReference type="GO" id="GO:0016020">
    <property type="term" value="C:membrane"/>
    <property type="evidence" value="ECO:0007669"/>
    <property type="project" value="UniProtKB-SubCell"/>
</dbReference>